<keyword evidence="6 7" id="KW-0472">Membrane</keyword>
<dbReference type="PROSITE" id="PS50893">
    <property type="entry name" value="ABC_TRANSPORTER_2"/>
    <property type="match status" value="1"/>
</dbReference>
<evidence type="ECO:0000256" key="5">
    <source>
        <dbReference type="ARBA" id="ARBA00022989"/>
    </source>
</evidence>
<dbReference type="InParanoid" id="A0A7R8URT9"/>
<dbReference type="Gene3D" id="3.40.50.300">
    <property type="entry name" value="P-loop containing nucleotide triphosphate hydrolases"/>
    <property type="match status" value="1"/>
</dbReference>
<feature type="transmembrane region" description="Helical" evidence="7">
    <location>
        <begin position="521"/>
        <end position="545"/>
    </location>
</feature>
<dbReference type="Pfam" id="PF00005">
    <property type="entry name" value="ABC_tran"/>
    <property type="match status" value="1"/>
</dbReference>
<feature type="transmembrane region" description="Helical" evidence="7">
    <location>
        <begin position="565"/>
        <end position="592"/>
    </location>
</feature>
<dbReference type="AlphaFoldDB" id="A0A7R8URT9"/>
<dbReference type="GO" id="GO:0016020">
    <property type="term" value="C:membrane"/>
    <property type="evidence" value="ECO:0007669"/>
    <property type="project" value="UniProtKB-SubCell"/>
</dbReference>
<dbReference type="OMA" id="FRYNQAF"/>
<dbReference type="OrthoDB" id="10255969at2759"/>
<feature type="domain" description="ABC transporter" evidence="8">
    <location>
        <begin position="4"/>
        <end position="240"/>
    </location>
</feature>
<dbReference type="GO" id="GO:0005524">
    <property type="term" value="F:ATP binding"/>
    <property type="evidence" value="ECO:0007669"/>
    <property type="project" value="UniProtKB-KW"/>
</dbReference>
<keyword evidence="2 7" id="KW-0812">Transmembrane</keyword>
<dbReference type="CDD" id="cd03230">
    <property type="entry name" value="ABC_DR_subfamily_A"/>
    <property type="match status" value="1"/>
</dbReference>
<keyword evidence="5 7" id="KW-1133">Transmembrane helix</keyword>
<feature type="transmembrane region" description="Helical" evidence="7">
    <location>
        <begin position="604"/>
        <end position="624"/>
    </location>
</feature>
<evidence type="ECO:0000259" key="8">
    <source>
        <dbReference type="PROSITE" id="PS50893"/>
    </source>
</evidence>
<evidence type="ECO:0000313" key="11">
    <source>
        <dbReference type="Proteomes" id="UP000594454"/>
    </source>
</evidence>
<gene>
    <name evidence="10" type="ORF">HERILL_LOCUS7766</name>
</gene>
<dbReference type="PROSITE" id="PS00211">
    <property type="entry name" value="ABC_TRANSPORTER_1"/>
    <property type="match status" value="1"/>
</dbReference>
<dbReference type="EMBL" id="LR899011">
    <property type="protein sequence ID" value="CAD7084893.1"/>
    <property type="molecule type" value="Genomic_DNA"/>
</dbReference>
<evidence type="ECO:0000256" key="6">
    <source>
        <dbReference type="ARBA" id="ARBA00023136"/>
    </source>
</evidence>
<proteinExistence type="predicted"/>
<dbReference type="SUPFAM" id="SSF52540">
    <property type="entry name" value="P-loop containing nucleoside triphosphate hydrolases"/>
    <property type="match status" value="1"/>
</dbReference>
<evidence type="ECO:0000256" key="7">
    <source>
        <dbReference type="SAM" id="Phobius"/>
    </source>
</evidence>
<name>A0A7R8URT9_HERIL</name>
<dbReference type="InterPro" id="IPR027417">
    <property type="entry name" value="P-loop_NTPase"/>
</dbReference>
<keyword evidence="3" id="KW-0547">Nucleotide-binding</keyword>
<dbReference type="PROSITE" id="PS51012">
    <property type="entry name" value="ABC_TM2"/>
    <property type="match status" value="1"/>
</dbReference>
<dbReference type="InterPro" id="IPR047817">
    <property type="entry name" value="ABC2_TM_bact-type"/>
</dbReference>
<dbReference type="Pfam" id="PF12698">
    <property type="entry name" value="ABC2_membrane_3"/>
    <property type="match status" value="1"/>
</dbReference>
<evidence type="ECO:0000256" key="3">
    <source>
        <dbReference type="ARBA" id="ARBA00022741"/>
    </source>
</evidence>
<evidence type="ECO:0000259" key="9">
    <source>
        <dbReference type="PROSITE" id="PS51012"/>
    </source>
</evidence>
<reference evidence="10 11" key="1">
    <citation type="submission" date="2020-11" db="EMBL/GenBank/DDBJ databases">
        <authorList>
            <person name="Wallbank WR R."/>
            <person name="Pardo Diaz C."/>
            <person name="Kozak K."/>
            <person name="Martin S."/>
            <person name="Jiggins C."/>
            <person name="Moest M."/>
            <person name="Warren A I."/>
            <person name="Generalovic N T."/>
            <person name="Byers J.R.P. K."/>
            <person name="Montejo-Kovacevich G."/>
            <person name="Yen C E."/>
        </authorList>
    </citation>
    <scope>NUCLEOTIDE SEQUENCE [LARGE SCALE GENOMIC DNA]</scope>
</reference>
<feature type="domain" description="ABC transmembrane type-2" evidence="9">
    <location>
        <begin position="471"/>
        <end position="715"/>
    </location>
</feature>
<feature type="transmembrane region" description="Helical" evidence="7">
    <location>
        <begin position="630"/>
        <end position="650"/>
    </location>
</feature>
<protein>
    <recommendedName>
        <fullName evidence="12">ABC transporter domain-containing protein</fullName>
    </recommendedName>
</protein>
<keyword evidence="11" id="KW-1185">Reference proteome</keyword>
<dbReference type="SMART" id="SM00382">
    <property type="entry name" value="AAA"/>
    <property type="match status" value="1"/>
</dbReference>
<feature type="transmembrane region" description="Helical" evidence="7">
    <location>
        <begin position="691"/>
        <end position="712"/>
    </location>
</feature>
<dbReference type="InterPro" id="IPR013525">
    <property type="entry name" value="ABC2_TM"/>
</dbReference>
<evidence type="ECO:0000256" key="4">
    <source>
        <dbReference type="ARBA" id="ARBA00022840"/>
    </source>
</evidence>
<evidence type="ECO:0000256" key="2">
    <source>
        <dbReference type="ARBA" id="ARBA00022692"/>
    </source>
</evidence>
<dbReference type="InterPro" id="IPR003593">
    <property type="entry name" value="AAA+_ATPase"/>
</dbReference>
<dbReference type="GO" id="GO:0140359">
    <property type="term" value="F:ABC-type transporter activity"/>
    <property type="evidence" value="ECO:0007669"/>
    <property type="project" value="InterPro"/>
</dbReference>
<evidence type="ECO:0000313" key="10">
    <source>
        <dbReference type="EMBL" id="CAD7084893.1"/>
    </source>
</evidence>
<comment type="subcellular location">
    <subcellularLocation>
        <location evidence="1">Membrane</location>
        <topology evidence="1">Multi-pass membrane protein</topology>
    </subcellularLocation>
</comment>
<dbReference type="InterPro" id="IPR003439">
    <property type="entry name" value="ABC_transporter-like_ATP-bd"/>
</dbReference>
<accession>A0A7R8URT9</accession>
<dbReference type="Proteomes" id="UP000594454">
    <property type="component" value="Chromosome 3"/>
</dbReference>
<evidence type="ECO:0000256" key="1">
    <source>
        <dbReference type="ARBA" id="ARBA00004141"/>
    </source>
</evidence>
<dbReference type="PANTHER" id="PTHR43038">
    <property type="entry name" value="ATP-BINDING CASSETTE, SUB-FAMILY H, MEMBER 1"/>
    <property type="match status" value="1"/>
</dbReference>
<dbReference type="GO" id="GO:0016887">
    <property type="term" value="F:ATP hydrolysis activity"/>
    <property type="evidence" value="ECO:0007669"/>
    <property type="project" value="InterPro"/>
</dbReference>
<keyword evidence="4" id="KW-0067">ATP-binding</keyword>
<dbReference type="InterPro" id="IPR017871">
    <property type="entry name" value="ABC_transporter-like_CS"/>
</dbReference>
<sequence length="716" mass="81217">MTAVEVRNGYKFYGRAKDPNKKIILNYLNMNVAHGSIYGLLGASGCGKTTLLSCLVGQRQLSSGQIRVLGMKPGNPGSGVPGPRIGYMPQEIALVEEMTVKETIFYFGRIYGLDDDEVQDRYKILRDLLELPPSGQLVRKCSGGQKRRVSFACAMVHEPELLILDEPTVGLDPILREKIWQFLIEKTKNSKLAVIITTHYIEEARQADCIGLMRNGILLAEDTPTNIMIRFESNSIEDAFLLLSQRQGTSEEADRRTFIREKLSAIASPDLKEKNDDVIIPEIERKDSIRRSKCSQDRKVELRNKIFFTSKSRMKALLTKNLVQLTRQPSGIIFMFLFPILQLSCFYLAIGNDPKDLNLGVVNYEIDDPKYCFNESLVTALSAEDTCNFHKISCRYINGFDSTLAKKVYYKTTEEALLAAKRTDVIGYIEFARNFSESMQRIIDDGRFTDEESFMSSELKVRIDMSNQQIAFFVERRLREVYQQFIEGLMVDCKLPKNLGNIPVQFRDPIFGSFHEEYREFIAPGVVMTIIFFLATLITAAVFITERSDGIWDRTLVAGISTFEMLVAHIFLQSGIMFFQCLEVIFYIALVFDVTNHGDNLSVIILLTLTGFSGMLFGLLISVYCKTHTMANFVATGAFYPMIMLCGLLWPIEGMPGILRDVALLFPFTIPTVSVRNILSKGWSITNYQVYNGFLIMLLWITLLFICCIIGLRRKG</sequence>
<evidence type="ECO:0008006" key="12">
    <source>
        <dbReference type="Google" id="ProtNLM"/>
    </source>
</evidence>
<organism evidence="10 11">
    <name type="scientific">Hermetia illucens</name>
    <name type="common">Black soldier fly</name>
    <dbReference type="NCBI Taxonomy" id="343691"/>
    <lineage>
        <taxon>Eukaryota</taxon>
        <taxon>Metazoa</taxon>
        <taxon>Ecdysozoa</taxon>
        <taxon>Arthropoda</taxon>
        <taxon>Hexapoda</taxon>
        <taxon>Insecta</taxon>
        <taxon>Pterygota</taxon>
        <taxon>Neoptera</taxon>
        <taxon>Endopterygota</taxon>
        <taxon>Diptera</taxon>
        <taxon>Brachycera</taxon>
        <taxon>Stratiomyomorpha</taxon>
        <taxon>Stratiomyidae</taxon>
        <taxon>Hermetiinae</taxon>
        <taxon>Hermetia</taxon>
    </lineage>
</organism>
<dbReference type="PANTHER" id="PTHR43038:SF2">
    <property type="entry name" value="RH61964P"/>
    <property type="match status" value="1"/>
</dbReference>